<keyword evidence="4" id="KW-1185">Reference proteome</keyword>
<feature type="transmembrane region" description="Helical" evidence="1">
    <location>
        <begin position="185"/>
        <end position="203"/>
    </location>
</feature>
<name>A0A7V8NMW8_9BACT</name>
<keyword evidence="1" id="KW-0812">Transmembrane</keyword>
<feature type="domain" description="AB hydrolase-1" evidence="2">
    <location>
        <begin position="10"/>
        <end position="118"/>
    </location>
</feature>
<evidence type="ECO:0000259" key="2">
    <source>
        <dbReference type="Pfam" id="PF12697"/>
    </source>
</evidence>
<keyword evidence="1" id="KW-0472">Membrane</keyword>
<dbReference type="AlphaFoldDB" id="A0A7V8NMW8"/>
<proteinExistence type="predicted"/>
<keyword evidence="3" id="KW-0378">Hydrolase</keyword>
<accession>A0A7V8NMW8</accession>
<dbReference type="Proteomes" id="UP000567293">
    <property type="component" value="Unassembled WGS sequence"/>
</dbReference>
<organism evidence="3 4">
    <name type="scientific">Candidatus Acidiferrum panamense</name>
    <dbReference type="NCBI Taxonomy" id="2741543"/>
    <lineage>
        <taxon>Bacteria</taxon>
        <taxon>Pseudomonadati</taxon>
        <taxon>Acidobacteriota</taxon>
        <taxon>Terriglobia</taxon>
        <taxon>Candidatus Acidiferrales</taxon>
        <taxon>Candidatus Acidiferrum</taxon>
    </lineage>
</organism>
<feature type="transmembrane region" description="Helical" evidence="1">
    <location>
        <begin position="322"/>
        <end position="343"/>
    </location>
</feature>
<dbReference type="InterPro" id="IPR000073">
    <property type="entry name" value="AB_hydrolase_1"/>
</dbReference>
<dbReference type="InterPro" id="IPR029058">
    <property type="entry name" value="AB_hydrolase_fold"/>
</dbReference>
<reference evidence="3" key="1">
    <citation type="submission" date="2020-06" db="EMBL/GenBank/DDBJ databases">
        <title>Legume-microbial interactions unlock mineral nutrients during tropical forest succession.</title>
        <authorList>
            <person name="Epihov D.Z."/>
        </authorList>
    </citation>
    <scope>NUCLEOTIDE SEQUENCE [LARGE SCALE GENOMIC DNA]</scope>
    <source>
        <strain evidence="3">Pan2503</strain>
    </source>
</reference>
<feature type="transmembrane region" description="Helical" evidence="1">
    <location>
        <begin position="409"/>
        <end position="430"/>
    </location>
</feature>
<feature type="transmembrane region" description="Helical" evidence="1">
    <location>
        <begin position="288"/>
        <end position="310"/>
    </location>
</feature>
<feature type="transmembrane region" description="Helical" evidence="1">
    <location>
        <begin position="381"/>
        <end position="397"/>
    </location>
</feature>
<evidence type="ECO:0000313" key="4">
    <source>
        <dbReference type="Proteomes" id="UP000567293"/>
    </source>
</evidence>
<evidence type="ECO:0000256" key="1">
    <source>
        <dbReference type="SAM" id="Phobius"/>
    </source>
</evidence>
<sequence>MTFLAGGFAELNLRVYVPDLPGHGHSPGPFSPQRAEDCAEALVSDLVSRGLANPDQTILAGHSMGAAIAMRVGAKVPVRGVVAISPAPMRPAYGVQPEMLLYQDPGPLPERFLVLSGGREPESMRGNARDLVASAKNGVAQYLVIPGATHSSLIFSRPAVRAFQDWTAKAFELQGIPGMPSLGELYGALAGFAGLLLLAGPFLREMTGKKQTGEEETAAGKSFAWSRMLPEFALAAVLVVILLRFWNPLDAMRLYEGDYLASFLLILGIVLASLHWKSLREQFSRWKPGLLVAIFAALLLFLLFSAWLELSIYEAWLTPTRWARFPFLLLAFLPYHIAEEICLGPAANANPRRRFVAGLSLRAAAWLALVIGLMYFHSGEILMVLLLPYFVVLQVLERRAMDIVRHETGSAAATAVFGAILLAGFCLVIFPVT</sequence>
<comment type="caution">
    <text evidence="3">The sequence shown here is derived from an EMBL/GenBank/DDBJ whole genome shotgun (WGS) entry which is preliminary data.</text>
</comment>
<feature type="transmembrane region" description="Helical" evidence="1">
    <location>
        <begin position="224"/>
        <end position="247"/>
    </location>
</feature>
<dbReference type="Gene3D" id="3.40.50.1820">
    <property type="entry name" value="alpha/beta hydrolase"/>
    <property type="match status" value="1"/>
</dbReference>
<protein>
    <submittedName>
        <fullName evidence="3">Alpha/beta fold hydrolase</fullName>
    </submittedName>
</protein>
<evidence type="ECO:0000313" key="3">
    <source>
        <dbReference type="EMBL" id="MBA0084294.1"/>
    </source>
</evidence>
<gene>
    <name evidence="3" type="ORF">HRJ53_04795</name>
</gene>
<dbReference type="Pfam" id="PF12697">
    <property type="entry name" value="Abhydrolase_6"/>
    <property type="match status" value="1"/>
</dbReference>
<feature type="transmembrane region" description="Helical" evidence="1">
    <location>
        <begin position="355"/>
        <end position="375"/>
    </location>
</feature>
<dbReference type="SUPFAM" id="SSF53474">
    <property type="entry name" value="alpha/beta-Hydrolases"/>
    <property type="match status" value="1"/>
</dbReference>
<feature type="transmembrane region" description="Helical" evidence="1">
    <location>
        <begin position="259"/>
        <end position="276"/>
    </location>
</feature>
<dbReference type="GO" id="GO:0016787">
    <property type="term" value="F:hydrolase activity"/>
    <property type="evidence" value="ECO:0007669"/>
    <property type="project" value="UniProtKB-KW"/>
</dbReference>
<keyword evidence="1" id="KW-1133">Transmembrane helix</keyword>
<dbReference type="EMBL" id="JACDQQ010000464">
    <property type="protein sequence ID" value="MBA0084294.1"/>
    <property type="molecule type" value="Genomic_DNA"/>
</dbReference>